<feature type="signal peptide" evidence="1">
    <location>
        <begin position="1"/>
        <end position="21"/>
    </location>
</feature>
<dbReference type="InterPro" id="IPR005624">
    <property type="entry name" value="PduO/GlcC-like"/>
</dbReference>
<accession>A0ABX9APB5</accession>
<proteinExistence type="predicted"/>
<organism evidence="2 3">
    <name type="scientific">Symbiopectobacterium purcellii</name>
    <dbReference type="NCBI Taxonomy" id="2871826"/>
    <lineage>
        <taxon>Bacteria</taxon>
        <taxon>Pseudomonadati</taxon>
        <taxon>Pseudomonadota</taxon>
        <taxon>Gammaproteobacteria</taxon>
        <taxon>Enterobacterales</taxon>
        <taxon>Enterobacteriaceae</taxon>
    </lineage>
</organism>
<dbReference type="SUPFAM" id="SSF143744">
    <property type="entry name" value="GlcG-like"/>
    <property type="match status" value="1"/>
</dbReference>
<dbReference type="InterPro" id="IPR052517">
    <property type="entry name" value="GlcG_carb_metab_protein"/>
</dbReference>
<keyword evidence="1" id="KW-0732">Signal</keyword>
<evidence type="ECO:0000313" key="2">
    <source>
        <dbReference type="EMBL" id="QZN95856.1"/>
    </source>
</evidence>
<dbReference type="InterPro" id="IPR038084">
    <property type="entry name" value="PduO/GlcC-like_sf"/>
</dbReference>
<keyword evidence="3" id="KW-1185">Reference proteome</keyword>
<dbReference type="Gene3D" id="3.30.450.150">
    <property type="entry name" value="Haem-degrading domain"/>
    <property type="match status" value="1"/>
</dbReference>
<gene>
    <name evidence="2" type="ORF">K6K13_22515</name>
</gene>
<evidence type="ECO:0000313" key="3">
    <source>
        <dbReference type="Proteomes" id="UP000825886"/>
    </source>
</evidence>
<sequence length="165" mass="17087">MKRLLITTLLFSGITAFPSLANGVLSEKNLSLALAEQLAQHAIQSCVAKNVNVAVTIVDRAGVVKLAKRMDNAGPHTLEASRMKAFTALTTKTPTENVMKNAQANAEAQNLRDIPGFLLLAGGVPVKVGDQTIGAIGIGGAPSGSIDQQCALDALEAVKAQLSAK</sequence>
<dbReference type="Proteomes" id="UP000825886">
    <property type="component" value="Chromosome"/>
</dbReference>
<evidence type="ECO:0000256" key="1">
    <source>
        <dbReference type="SAM" id="SignalP"/>
    </source>
</evidence>
<feature type="chain" id="PRO_5047507105" evidence="1">
    <location>
        <begin position="22"/>
        <end position="165"/>
    </location>
</feature>
<dbReference type="EMBL" id="CP081864">
    <property type="protein sequence ID" value="QZN95856.1"/>
    <property type="molecule type" value="Genomic_DNA"/>
</dbReference>
<name>A0ABX9APB5_9ENTR</name>
<dbReference type="Pfam" id="PF03928">
    <property type="entry name" value="HbpS-like"/>
    <property type="match status" value="1"/>
</dbReference>
<reference evidence="2 3" key="1">
    <citation type="submission" date="2021-08" db="EMBL/GenBank/DDBJ databases">
        <title>Culture and genomic analysis of Symbiopectobacterium purcellii sp. nov. gen. nov., isolated from the leafhopper Empoasca decipiens.</title>
        <authorList>
            <person name="Nadal-Jimenez P."/>
            <person name="Siozios S."/>
            <person name="Halliday N."/>
            <person name="Camara M."/>
            <person name="Hurst G.D.D."/>
        </authorList>
    </citation>
    <scope>NUCLEOTIDE SEQUENCE [LARGE SCALE GENOMIC DNA]</scope>
    <source>
        <strain evidence="2 3">SyEd1</strain>
    </source>
</reference>
<dbReference type="PANTHER" id="PTHR34309">
    <property type="entry name" value="SLR1406 PROTEIN"/>
    <property type="match status" value="1"/>
</dbReference>
<dbReference type="RefSeq" id="WP_222158928.1">
    <property type="nucleotide sequence ID" value="NZ_CP081864.1"/>
</dbReference>
<dbReference type="PANTHER" id="PTHR34309:SF10">
    <property type="entry name" value="SLR1406 PROTEIN"/>
    <property type="match status" value="1"/>
</dbReference>
<protein>
    <submittedName>
        <fullName evidence="2">Heme-binding protein</fullName>
    </submittedName>
</protein>